<comment type="subcellular location">
    <subcellularLocation>
        <location evidence="1">Cell membrane</location>
        <topology evidence="1">Multi-pass membrane protein</topology>
    </subcellularLocation>
</comment>
<evidence type="ECO:0000256" key="7">
    <source>
        <dbReference type="ARBA" id="ARBA00022989"/>
    </source>
</evidence>
<proteinExistence type="predicted"/>
<dbReference type="Gene3D" id="1.10.3720.10">
    <property type="entry name" value="MetI-like"/>
    <property type="match status" value="1"/>
</dbReference>
<keyword evidence="4 9" id="KW-0812">Transmembrane</keyword>
<keyword evidence="7 9" id="KW-1133">Transmembrane helix</keyword>
<keyword evidence="2" id="KW-0813">Transport</keyword>
<dbReference type="GO" id="GO:0055085">
    <property type="term" value="P:transmembrane transport"/>
    <property type="evidence" value="ECO:0007669"/>
    <property type="project" value="InterPro"/>
</dbReference>
<dbReference type="GO" id="GO:0015833">
    <property type="term" value="P:peptide transport"/>
    <property type="evidence" value="ECO:0007669"/>
    <property type="project" value="UniProtKB-KW"/>
</dbReference>
<dbReference type="CDD" id="cd06261">
    <property type="entry name" value="TM_PBP2"/>
    <property type="match status" value="1"/>
</dbReference>
<evidence type="ECO:0000256" key="3">
    <source>
        <dbReference type="ARBA" id="ARBA00022475"/>
    </source>
</evidence>
<evidence type="ECO:0000256" key="1">
    <source>
        <dbReference type="ARBA" id="ARBA00004651"/>
    </source>
</evidence>
<gene>
    <name evidence="11" type="ORF">S01H1_59307</name>
</gene>
<evidence type="ECO:0000313" key="11">
    <source>
        <dbReference type="EMBL" id="GAG14075.1"/>
    </source>
</evidence>
<evidence type="ECO:0000256" key="4">
    <source>
        <dbReference type="ARBA" id="ARBA00022692"/>
    </source>
</evidence>
<sequence length="108" mass="12255">MAAVSYGCGRRRIIFKHLLPNVFHLVIIDFSLRFVAFIHAEVILSFLGLGEMHRPSWGAMINDARMELSRGVWWQMAAATIAIFIISLVLNIFGDALRDSLDPKLRVE</sequence>
<keyword evidence="3" id="KW-1003">Cell membrane</keyword>
<keyword evidence="6" id="KW-0653">Protein transport</keyword>
<dbReference type="PROSITE" id="PS50928">
    <property type="entry name" value="ABC_TM1"/>
    <property type="match status" value="1"/>
</dbReference>
<evidence type="ECO:0000259" key="10">
    <source>
        <dbReference type="PROSITE" id="PS50928"/>
    </source>
</evidence>
<dbReference type="InterPro" id="IPR035906">
    <property type="entry name" value="MetI-like_sf"/>
</dbReference>
<evidence type="ECO:0000256" key="5">
    <source>
        <dbReference type="ARBA" id="ARBA00022856"/>
    </source>
</evidence>
<organism evidence="11">
    <name type="scientific">marine sediment metagenome</name>
    <dbReference type="NCBI Taxonomy" id="412755"/>
    <lineage>
        <taxon>unclassified sequences</taxon>
        <taxon>metagenomes</taxon>
        <taxon>ecological metagenomes</taxon>
    </lineage>
</organism>
<name>X0V7H5_9ZZZZ</name>
<evidence type="ECO:0000256" key="2">
    <source>
        <dbReference type="ARBA" id="ARBA00022448"/>
    </source>
</evidence>
<dbReference type="SUPFAM" id="SSF161098">
    <property type="entry name" value="MetI-like"/>
    <property type="match status" value="1"/>
</dbReference>
<dbReference type="GO" id="GO:0015031">
    <property type="term" value="P:protein transport"/>
    <property type="evidence" value="ECO:0007669"/>
    <property type="project" value="UniProtKB-KW"/>
</dbReference>
<evidence type="ECO:0000256" key="8">
    <source>
        <dbReference type="ARBA" id="ARBA00023136"/>
    </source>
</evidence>
<protein>
    <recommendedName>
        <fullName evidence="10">ABC transmembrane type-1 domain-containing protein</fullName>
    </recommendedName>
</protein>
<evidence type="ECO:0000256" key="6">
    <source>
        <dbReference type="ARBA" id="ARBA00022927"/>
    </source>
</evidence>
<keyword evidence="8 9" id="KW-0472">Membrane</keyword>
<accession>X0V7H5</accession>
<reference evidence="11" key="1">
    <citation type="journal article" date="2014" name="Front. Microbiol.">
        <title>High frequency of phylogenetically diverse reductive dehalogenase-homologous genes in deep subseafloor sedimentary metagenomes.</title>
        <authorList>
            <person name="Kawai M."/>
            <person name="Futagami T."/>
            <person name="Toyoda A."/>
            <person name="Takaki Y."/>
            <person name="Nishi S."/>
            <person name="Hori S."/>
            <person name="Arai W."/>
            <person name="Tsubouchi T."/>
            <person name="Morono Y."/>
            <person name="Uchiyama I."/>
            <person name="Ito T."/>
            <person name="Fujiyama A."/>
            <person name="Inagaki F."/>
            <person name="Takami H."/>
        </authorList>
    </citation>
    <scope>NUCLEOTIDE SEQUENCE</scope>
    <source>
        <strain evidence="11">Expedition CK06-06</strain>
    </source>
</reference>
<dbReference type="Pfam" id="PF00528">
    <property type="entry name" value="BPD_transp_1"/>
    <property type="match status" value="1"/>
</dbReference>
<comment type="caution">
    <text evidence="11">The sequence shown here is derived from an EMBL/GenBank/DDBJ whole genome shotgun (WGS) entry which is preliminary data.</text>
</comment>
<dbReference type="GO" id="GO:0005886">
    <property type="term" value="C:plasma membrane"/>
    <property type="evidence" value="ECO:0007669"/>
    <property type="project" value="UniProtKB-SubCell"/>
</dbReference>
<feature type="transmembrane region" description="Helical" evidence="9">
    <location>
        <begin position="71"/>
        <end position="93"/>
    </location>
</feature>
<feature type="transmembrane region" description="Helical" evidence="9">
    <location>
        <begin position="30"/>
        <end position="50"/>
    </location>
</feature>
<dbReference type="InterPro" id="IPR050366">
    <property type="entry name" value="BP-dependent_transpt_permease"/>
</dbReference>
<dbReference type="PANTHER" id="PTHR43386">
    <property type="entry name" value="OLIGOPEPTIDE TRANSPORT SYSTEM PERMEASE PROTEIN APPC"/>
    <property type="match status" value="1"/>
</dbReference>
<keyword evidence="5" id="KW-0571">Peptide transport</keyword>
<dbReference type="PANTHER" id="PTHR43386:SF24">
    <property type="entry name" value="OLIGOPEPTIDE TRANSPORT SYSTEM PERMEASE PROTEIN AMID"/>
    <property type="match status" value="1"/>
</dbReference>
<dbReference type="InterPro" id="IPR000515">
    <property type="entry name" value="MetI-like"/>
</dbReference>
<dbReference type="EMBL" id="BARS01038789">
    <property type="protein sequence ID" value="GAG14075.1"/>
    <property type="molecule type" value="Genomic_DNA"/>
</dbReference>
<dbReference type="AlphaFoldDB" id="X0V7H5"/>
<evidence type="ECO:0000256" key="9">
    <source>
        <dbReference type="SAM" id="Phobius"/>
    </source>
</evidence>
<feature type="domain" description="ABC transmembrane type-1" evidence="10">
    <location>
        <begin position="1"/>
        <end position="94"/>
    </location>
</feature>